<gene>
    <name evidence="2" type="ORF">KME25_28615</name>
</gene>
<proteinExistence type="predicted"/>
<evidence type="ECO:0000256" key="1">
    <source>
        <dbReference type="SAM" id="Phobius"/>
    </source>
</evidence>
<keyword evidence="1" id="KW-1133">Transmembrane helix</keyword>
<keyword evidence="1" id="KW-0472">Membrane</keyword>
<evidence type="ECO:0000313" key="3">
    <source>
        <dbReference type="Proteomes" id="UP000753908"/>
    </source>
</evidence>
<dbReference type="EMBL" id="JAHHIF010000060">
    <property type="protein sequence ID" value="MBW4548369.1"/>
    <property type="molecule type" value="Genomic_DNA"/>
</dbReference>
<keyword evidence="1" id="KW-0812">Transmembrane</keyword>
<accession>A0A951UCU2</accession>
<reference evidence="2" key="1">
    <citation type="submission" date="2021-05" db="EMBL/GenBank/DDBJ databases">
        <authorList>
            <person name="Pietrasiak N."/>
            <person name="Ward R."/>
            <person name="Stajich J.E."/>
            <person name="Kurbessoian T."/>
        </authorList>
    </citation>
    <scope>NUCLEOTIDE SEQUENCE</scope>
    <source>
        <strain evidence="2">CPER-KK1</strain>
    </source>
</reference>
<dbReference type="Proteomes" id="UP000753908">
    <property type="component" value="Unassembled WGS sequence"/>
</dbReference>
<name>A0A951UCU2_9CYAN</name>
<organism evidence="2 3">
    <name type="scientific">Symplocastrum torsivum CPER-KK1</name>
    <dbReference type="NCBI Taxonomy" id="450513"/>
    <lineage>
        <taxon>Bacteria</taxon>
        <taxon>Bacillati</taxon>
        <taxon>Cyanobacteriota</taxon>
        <taxon>Cyanophyceae</taxon>
        <taxon>Oscillatoriophycideae</taxon>
        <taxon>Oscillatoriales</taxon>
        <taxon>Microcoleaceae</taxon>
        <taxon>Symplocastrum</taxon>
    </lineage>
</organism>
<feature type="transmembrane region" description="Helical" evidence="1">
    <location>
        <begin position="66"/>
        <end position="89"/>
    </location>
</feature>
<protein>
    <submittedName>
        <fullName evidence="2">Uncharacterized protein</fullName>
    </submittedName>
</protein>
<evidence type="ECO:0000313" key="2">
    <source>
        <dbReference type="EMBL" id="MBW4548369.1"/>
    </source>
</evidence>
<dbReference type="AlphaFoldDB" id="A0A951UCU2"/>
<sequence length="117" mass="13155">MKFYRFVVRTWNVTVGQGKFRSEAQVRRVAQQLTSSLGDQVEFEEISELAPNLPVFPSNSLKSFNIFIFILGASLLGLLLGIILFQVFMPNQANQAMERLFPSQVLPKSSGIGINEF</sequence>
<comment type="caution">
    <text evidence="2">The sequence shown here is derived from an EMBL/GenBank/DDBJ whole genome shotgun (WGS) entry which is preliminary data.</text>
</comment>
<reference evidence="2" key="2">
    <citation type="journal article" date="2022" name="Microbiol. Resour. Announc.">
        <title>Metagenome Sequencing to Explore Phylogenomics of Terrestrial Cyanobacteria.</title>
        <authorList>
            <person name="Ward R.D."/>
            <person name="Stajich J.E."/>
            <person name="Johansen J.R."/>
            <person name="Huntemann M."/>
            <person name="Clum A."/>
            <person name="Foster B."/>
            <person name="Foster B."/>
            <person name="Roux S."/>
            <person name="Palaniappan K."/>
            <person name="Varghese N."/>
            <person name="Mukherjee S."/>
            <person name="Reddy T.B.K."/>
            <person name="Daum C."/>
            <person name="Copeland A."/>
            <person name="Chen I.A."/>
            <person name="Ivanova N.N."/>
            <person name="Kyrpides N.C."/>
            <person name="Shapiro N."/>
            <person name="Eloe-Fadrosh E.A."/>
            <person name="Pietrasiak N."/>
        </authorList>
    </citation>
    <scope>NUCLEOTIDE SEQUENCE</scope>
    <source>
        <strain evidence="2">CPER-KK1</strain>
    </source>
</reference>